<feature type="transmembrane region" description="Helical" evidence="1">
    <location>
        <begin position="245"/>
        <end position="265"/>
    </location>
</feature>
<accession>A0ABU9GHB1</accession>
<keyword evidence="3" id="KW-1185">Reference proteome</keyword>
<keyword evidence="1" id="KW-0812">Transmembrane</keyword>
<name>A0ABU9GHB1_COBMA</name>
<dbReference type="Proteomes" id="UP001378242">
    <property type="component" value="Unassembled WGS sequence"/>
</dbReference>
<evidence type="ECO:0000313" key="3">
    <source>
        <dbReference type="Proteomes" id="UP001378242"/>
    </source>
</evidence>
<dbReference type="EMBL" id="JBAKAP010000006">
    <property type="protein sequence ID" value="MEL0616662.1"/>
    <property type="molecule type" value="Genomic_DNA"/>
</dbReference>
<evidence type="ECO:0000313" key="2">
    <source>
        <dbReference type="EMBL" id="MEL0616662.1"/>
    </source>
</evidence>
<keyword evidence="1" id="KW-1133">Transmembrane helix</keyword>
<dbReference type="RefSeq" id="WP_341542264.1">
    <property type="nucleotide sequence ID" value="NZ_JBAKAP010000006.1"/>
</dbReference>
<evidence type="ECO:0000256" key="1">
    <source>
        <dbReference type="SAM" id="Phobius"/>
    </source>
</evidence>
<reference evidence="2 3" key="1">
    <citation type="submission" date="2024-02" db="EMBL/GenBank/DDBJ databases">
        <title>Bacteria isolated from the canopy kelp, Nereocystis luetkeana.</title>
        <authorList>
            <person name="Pfister C.A."/>
            <person name="Younker I.T."/>
            <person name="Light S.H."/>
        </authorList>
    </citation>
    <scope>NUCLEOTIDE SEQUENCE [LARGE SCALE GENOMIC DNA]</scope>
    <source>
        <strain evidence="2 3">TI.5.07</strain>
    </source>
</reference>
<sequence length="412" mass="47264">MEELKNTEAVYFHDIAQRFKSYFTSQAEDIDALNFFNDVYVALVSARRHPVVVMNRGNKYWDATISSLSKKLNSSNYTIGSSVVMFSQIYIIIAELLEASGQELISKEKISNNNPTTTSPSHLLSILNKIRSLEFLPKDRLLEKYSVEIEKRIDAYHNKYAPSLMEHRERKKLKSEIYDEVKKDSLRYKDLENDLHKKLGSVNKELSDTKEEINSIKEASSFLSARHGLSQLATQINKSVCLVMVIRYVLMGSLLVYLCLFLRSVENEISELHVLLSGLSYDDKGVSLDSSLVTYAFFTEMVKKTVINFIIVSLLLYFYKVALREETKMKDYIRDLEFKATITSFQEGNLSRVSELGGDVALSIERYERFLYSNFIDVGAGSTKEKSEESNNQEKAAYFSDVLKHMIKKDES</sequence>
<gene>
    <name evidence="2" type="ORF">V6243_07425</name>
</gene>
<protein>
    <submittedName>
        <fullName evidence="2">Uncharacterized protein</fullName>
    </submittedName>
</protein>
<proteinExistence type="predicted"/>
<organism evidence="2 3">
    <name type="scientific">Cobetia marina</name>
    <name type="common">Deleya marina</name>
    <dbReference type="NCBI Taxonomy" id="28258"/>
    <lineage>
        <taxon>Bacteria</taxon>
        <taxon>Pseudomonadati</taxon>
        <taxon>Pseudomonadota</taxon>
        <taxon>Gammaproteobacteria</taxon>
        <taxon>Oceanospirillales</taxon>
        <taxon>Halomonadaceae</taxon>
        <taxon>Cobetia</taxon>
    </lineage>
</organism>
<keyword evidence="1" id="KW-0472">Membrane</keyword>
<feature type="transmembrane region" description="Helical" evidence="1">
    <location>
        <begin position="305"/>
        <end position="323"/>
    </location>
</feature>
<comment type="caution">
    <text evidence="2">The sequence shown here is derived from an EMBL/GenBank/DDBJ whole genome shotgun (WGS) entry which is preliminary data.</text>
</comment>